<keyword evidence="3" id="KW-1185">Reference proteome</keyword>
<proteinExistence type="predicted"/>
<comment type="caution">
    <text evidence="2">The sequence shown here is derived from an EMBL/GenBank/DDBJ whole genome shotgun (WGS) entry which is preliminary data.</text>
</comment>
<dbReference type="Proteomes" id="UP001345963">
    <property type="component" value="Unassembled WGS sequence"/>
</dbReference>
<evidence type="ECO:0000313" key="3">
    <source>
        <dbReference type="Proteomes" id="UP001345963"/>
    </source>
</evidence>
<sequence length="102" mass="11479">MCMRVNRPTVLPETLGAKPRKKSLPSDLGRLPTGRTLQLDKKAWLTILFILGTTRTLLTTNDRSKATENTGIPQETRFVSLLKDPDTLSESLSSERFLPKRL</sequence>
<accession>A0ABU7AIL1</accession>
<gene>
    <name evidence="2" type="ORF">ATANTOWER_029676</name>
</gene>
<protein>
    <submittedName>
        <fullName evidence="2">Uncharacterized protein</fullName>
    </submittedName>
</protein>
<organism evidence="2 3">
    <name type="scientific">Ataeniobius toweri</name>
    <dbReference type="NCBI Taxonomy" id="208326"/>
    <lineage>
        <taxon>Eukaryota</taxon>
        <taxon>Metazoa</taxon>
        <taxon>Chordata</taxon>
        <taxon>Craniata</taxon>
        <taxon>Vertebrata</taxon>
        <taxon>Euteleostomi</taxon>
        <taxon>Actinopterygii</taxon>
        <taxon>Neopterygii</taxon>
        <taxon>Teleostei</taxon>
        <taxon>Neoteleostei</taxon>
        <taxon>Acanthomorphata</taxon>
        <taxon>Ovalentaria</taxon>
        <taxon>Atherinomorphae</taxon>
        <taxon>Cyprinodontiformes</taxon>
        <taxon>Goodeidae</taxon>
        <taxon>Ataeniobius</taxon>
    </lineage>
</organism>
<evidence type="ECO:0000256" key="1">
    <source>
        <dbReference type="SAM" id="MobiDB-lite"/>
    </source>
</evidence>
<dbReference type="EMBL" id="JAHUTI010017585">
    <property type="protein sequence ID" value="MED6237631.1"/>
    <property type="molecule type" value="Genomic_DNA"/>
</dbReference>
<evidence type="ECO:0000313" key="2">
    <source>
        <dbReference type="EMBL" id="MED6237631.1"/>
    </source>
</evidence>
<reference evidence="2 3" key="1">
    <citation type="submission" date="2021-07" db="EMBL/GenBank/DDBJ databases">
        <authorList>
            <person name="Palmer J.M."/>
        </authorList>
    </citation>
    <scope>NUCLEOTIDE SEQUENCE [LARGE SCALE GENOMIC DNA]</scope>
    <source>
        <strain evidence="2 3">AT_MEX2019</strain>
        <tissue evidence="2">Muscle</tissue>
    </source>
</reference>
<name>A0ABU7AIL1_9TELE</name>
<feature type="region of interest" description="Disordered" evidence="1">
    <location>
        <begin position="1"/>
        <end position="32"/>
    </location>
</feature>